<dbReference type="GO" id="GO:0005730">
    <property type="term" value="C:nucleolus"/>
    <property type="evidence" value="ECO:0007669"/>
    <property type="project" value="TreeGrafter"/>
</dbReference>
<organism evidence="3 4">
    <name type="scientific">Daphnia sinensis</name>
    <dbReference type="NCBI Taxonomy" id="1820382"/>
    <lineage>
        <taxon>Eukaryota</taxon>
        <taxon>Metazoa</taxon>
        <taxon>Ecdysozoa</taxon>
        <taxon>Arthropoda</taxon>
        <taxon>Crustacea</taxon>
        <taxon>Branchiopoda</taxon>
        <taxon>Diplostraca</taxon>
        <taxon>Cladocera</taxon>
        <taxon>Anomopoda</taxon>
        <taxon>Daphniidae</taxon>
        <taxon>Daphnia</taxon>
        <taxon>Daphnia similis group</taxon>
    </lineage>
</organism>
<dbReference type="PANTHER" id="PTHR19848">
    <property type="entry name" value="WD40 REPEAT PROTEIN"/>
    <property type="match status" value="1"/>
</dbReference>
<evidence type="ECO:0000313" key="3">
    <source>
        <dbReference type="EMBL" id="KAI9564567.1"/>
    </source>
</evidence>
<keyword evidence="1" id="KW-0853">WD repeat</keyword>
<dbReference type="SUPFAM" id="SSF50998">
    <property type="entry name" value="Quinoprotein alcohol dehydrogenase-like"/>
    <property type="match status" value="1"/>
</dbReference>
<protein>
    <submittedName>
        <fullName evidence="3">Uncharacterized protein</fullName>
    </submittedName>
</protein>
<sequence length="290" mass="32200">MPLEIAKMVAESDRSNCDIEFIDIAKDRLFTSSESGNVMVWNKEDLKVVGELDAKQCPVCCIAVKGNQLYAGTSGGNIVVWDIETATVIRELNEHQGSVAKIRVVGDLVVSGDTEGKVLVWQGDTLIHLYETCEEVWDFDLTDDHLYSIRDRDLIVQKIHKTDHGHKLTTTKALEARGPMCRLDGSIAVLSRDGMDIHILEDDKFQFKQIGIIKGQDRMINALACGQQPKAHLYSGGWDNTVRSYDLQTFTPLSRLDLGQPINCIRADPSSSGHIYVGGNNGLLCKILDR</sequence>
<comment type="caution">
    <text evidence="3">The sequence shown here is derived from an EMBL/GenBank/DDBJ whole genome shotgun (WGS) entry which is preliminary data.</text>
</comment>
<keyword evidence="2" id="KW-0677">Repeat</keyword>
<evidence type="ECO:0000256" key="1">
    <source>
        <dbReference type="ARBA" id="ARBA00022574"/>
    </source>
</evidence>
<dbReference type="GO" id="GO:0007219">
    <property type="term" value="P:Notch signaling pathway"/>
    <property type="evidence" value="ECO:0007669"/>
    <property type="project" value="TreeGrafter"/>
</dbReference>
<reference evidence="3 4" key="1">
    <citation type="submission" date="2022-05" db="EMBL/GenBank/DDBJ databases">
        <title>A multi-omics perspective on studying reproductive biology in Daphnia sinensis.</title>
        <authorList>
            <person name="Jia J."/>
        </authorList>
    </citation>
    <scope>NUCLEOTIDE SEQUENCE [LARGE SCALE GENOMIC DNA]</scope>
    <source>
        <strain evidence="3 4">WSL</strain>
    </source>
</reference>
<proteinExistence type="predicted"/>
<dbReference type="Pfam" id="PF00400">
    <property type="entry name" value="WD40"/>
    <property type="match status" value="1"/>
</dbReference>
<dbReference type="AlphaFoldDB" id="A0AAD5L1X2"/>
<dbReference type="GO" id="GO:0000027">
    <property type="term" value="P:ribosomal large subunit assembly"/>
    <property type="evidence" value="ECO:0007669"/>
    <property type="project" value="TreeGrafter"/>
</dbReference>
<evidence type="ECO:0000313" key="4">
    <source>
        <dbReference type="Proteomes" id="UP000820818"/>
    </source>
</evidence>
<dbReference type="PANTHER" id="PTHR19848:SF6">
    <property type="entry name" value="E3 UBIQUITIN-PROTEIN LIGASE TRAF7"/>
    <property type="match status" value="1"/>
</dbReference>
<name>A0AAD5L1X2_9CRUS</name>
<dbReference type="EMBL" id="WJBH02000001">
    <property type="protein sequence ID" value="KAI9564567.1"/>
    <property type="molecule type" value="Genomic_DNA"/>
</dbReference>
<keyword evidence="4" id="KW-1185">Reference proteome</keyword>
<dbReference type="InterPro" id="IPR011047">
    <property type="entry name" value="Quinoprotein_ADH-like_sf"/>
</dbReference>
<dbReference type="SMART" id="SM00320">
    <property type="entry name" value="WD40"/>
    <property type="match status" value="5"/>
</dbReference>
<dbReference type="Proteomes" id="UP000820818">
    <property type="component" value="Linkage Group LG1"/>
</dbReference>
<evidence type="ECO:0000256" key="2">
    <source>
        <dbReference type="ARBA" id="ARBA00022737"/>
    </source>
</evidence>
<dbReference type="InterPro" id="IPR015943">
    <property type="entry name" value="WD40/YVTN_repeat-like_dom_sf"/>
</dbReference>
<dbReference type="InterPro" id="IPR001680">
    <property type="entry name" value="WD40_rpt"/>
</dbReference>
<accession>A0AAD5L1X2</accession>
<dbReference type="Gene3D" id="2.130.10.10">
    <property type="entry name" value="YVTN repeat-like/Quinoprotein amine dehydrogenase"/>
    <property type="match status" value="1"/>
</dbReference>
<gene>
    <name evidence="3" type="ORF">GHT06_008306</name>
</gene>